<protein>
    <submittedName>
        <fullName evidence="2">Uncharacterized protein</fullName>
    </submittedName>
</protein>
<evidence type="ECO:0000313" key="3">
    <source>
        <dbReference type="Proteomes" id="UP000092460"/>
    </source>
</evidence>
<reference evidence="2" key="2">
    <citation type="submission" date="2020-05" db="UniProtKB">
        <authorList>
            <consortium name="EnsemblMetazoa"/>
        </authorList>
    </citation>
    <scope>IDENTIFICATION</scope>
    <source>
        <strain evidence="2">IAEA</strain>
    </source>
</reference>
<evidence type="ECO:0000256" key="1">
    <source>
        <dbReference type="SAM" id="Phobius"/>
    </source>
</evidence>
<feature type="transmembrane region" description="Helical" evidence="1">
    <location>
        <begin position="45"/>
        <end position="67"/>
    </location>
</feature>
<sequence>MCSYHIPGNITIIFCKAYQCCTIFHRKNILVCTAYLVFMFNNSYYVSYIYIYIYIYMCVCIYILICYTQYMKRNRSTYILYLSISLAKLHIHFTANIVYTESHVSWKCAFKVHF</sequence>
<dbReference type="AlphaFoldDB" id="A0A1B0ASZ7"/>
<dbReference type="EnsemblMetazoa" id="GPPI007477-RA">
    <property type="protein sequence ID" value="GPPI007477-PA"/>
    <property type="gene ID" value="GPPI007477"/>
</dbReference>
<proteinExistence type="predicted"/>
<feature type="transmembrane region" description="Helical" evidence="1">
    <location>
        <begin position="79"/>
        <end position="99"/>
    </location>
</feature>
<name>A0A1B0ASZ7_9MUSC</name>
<keyword evidence="1" id="KW-1133">Transmembrane helix</keyword>
<organism evidence="2 3">
    <name type="scientific">Glossina palpalis gambiensis</name>
    <dbReference type="NCBI Taxonomy" id="67801"/>
    <lineage>
        <taxon>Eukaryota</taxon>
        <taxon>Metazoa</taxon>
        <taxon>Ecdysozoa</taxon>
        <taxon>Arthropoda</taxon>
        <taxon>Hexapoda</taxon>
        <taxon>Insecta</taxon>
        <taxon>Pterygota</taxon>
        <taxon>Neoptera</taxon>
        <taxon>Endopterygota</taxon>
        <taxon>Diptera</taxon>
        <taxon>Brachycera</taxon>
        <taxon>Muscomorpha</taxon>
        <taxon>Hippoboscoidea</taxon>
        <taxon>Glossinidae</taxon>
        <taxon>Glossina</taxon>
    </lineage>
</organism>
<dbReference type="VEuPathDB" id="VectorBase:GPPI007477"/>
<dbReference type="Proteomes" id="UP000092460">
    <property type="component" value="Unassembled WGS sequence"/>
</dbReference>
<keyword evidence="1" id="KW-0472">Membrane</keyword>
<keyword evidence="1" id="KW-0812">Transmembrane</keyword>
<keyword evidence="3" id="KW-1185">Reference proteome</keyword>
<accession>A0A1B0ASZ7</accession>
<dbReference type="EMBL" id="JXJN01003065">
    <property type="status" value="NOT_ANNOTATED_CDS"/>
    <property type="molecule type" value="Genomic_DNA"/>
</dbReference>
<reference evidence="3" key="1">
    <citation type="submission" date="2015-01" db="EMBL/GenBank/DDBJ databases">
        <authorList>
            <person name="Aksoy S."/>
            <person name="Warren W."/>
            <person name="Wilson R.K."/>
        </authorList>
    </citation>
    <scope>NUCLEOTIDE SEQUENCE [LARGE SCALE GENOMIC DNA]</scope>
    <source>
        <strain evidence="3">IAEA</strain>
    </source>
</reference>
<evidence type="ECO:0000313" key="2">
    <source>
        <dbReference type="EnsemblMetazoa" id="GPPI007477-PA"/>
    </source>
</evidence>